<feature type="transmembrane region" description="Helical" evidence="1">
    <location>
        <begin position="287"/>
        <end position="313"/>
    </location>
</feature>
<organism evidence="2 3">
    <name type="scientific">Candidatus Woesebacteria bacterium RBG_19FT_COMBO_37_29</name>
    <dbReference type="NCBI Taxonomy" id="1802486"/>
    <lineage>
        <taxon>Bacteria</taxon>
        <taxon>Candidatus Woeseibacteriota</taxon>
    </lineage>
</organism>
<comment type="caution">
    <text evidence="2">The sequence shown here is derived from an EMBL/GenBank/DDBJ whole genome shotgun (WGS) entry which is preliminary data.</text>
</comment>
<feature type="transmembrane region" description="Helical" evidence="1">
    <location>
        <begin position="164"/>
        <end position="180"/>
    </location>
</feature>
<gene>
    <name evidence="2" type="ORF">A2V55_02345</name>
</gene>
<feature type="transmembrane region" description="Helical" evidence="1">
    <location>
        <begin position="138"/>
        <end position="158"/>
    </location>
</feature>
<feature type="transmembrane region" description="Helical" evidence="1">
    <location>
        <begin position="112"/>
        <end position="131"/>
    </location>
</feature>
<sequence>MRKIILIGLVLIFTSFFFFSVFKNIQYPLMWGDEAETALYARRILKFGYPKVHDGKNTYDQHMVPGDVAVIKKYDLYSIEMWGQYYFGAIGEYFAQQTTDFYSKTAILRSSFAIMGILGIFILPILFFLIFKNSQKKLLALLLYIIIQLFSISLILHIREVRSYSLSVFLSSLSILFFYIYNLKRKINSLWYFLLLLLTLFLLGNTFPPAYLGMTVSFVTYILLKNFNSDLSEFVKNILKKETLIALSPIVLSVFLYLPIIIFFETSKAAQAAFLSMNYNLSVYKSYLLRIIVFLAKYHLLYIAIYLKIIRYFQSKGNKKQVQENQLKEYDKLSFLLTLILIVNLFTIPMTPFLFERYFVFLQPLLSMIVVVDLFGVYEFIKGNNQSDQGNNVLAIHFYIIFLLFILTQITNFDNLKGHIYELTHKYEGPMDKVIFYIKDKYPHPENISIFTPIEQTELIYYLNSKVLCDDSINCYKDPPDIFIPRNYLSSKDLWKRYDNYIKEARYSKITLDIRDYPVNNIPEFSLTLRHLYKTPFESDPNYQLYLYVKE</sequence>
<proteinExistence type="predicted"/>
<dbReference type="EMBL" id="MGFY01000029">
    <property type="protein sequence ID" value="OGM16105.1"/>
    <property type="molecule type" value="Genomic_DNA"/>
</dbReference>
<feature type="transmembrane region" description="Helical" evidence="1">
    <location>
        <begin position="393"/>
        <end position="410"/>
    </location>
</feature>
<evidence type="ECO:0000256" key="1">
    <source>
        <dbReference type="SAM" id="Phobius"/>
    </source>
</evidence>
<dbReference type="Proteomes" id="UP000178401">
    <property type="component" value="Unassembled WGS sequence"/>
</dbReference>
<evidence type="ECO:0000313" key="3">
    <source>
        <dbReference type="Proteomes" id="UP000178401"/>
    </source>
</evidence>
<feature type="transmembrane region" description="Helical" evidence="1">
    <location>
        <begin position="361"/>
        <end position="381"/>
    </location>
</feature>
<evidence type="ECO:0000313" key="2">
    <source>
        <dbReference type="EMBL" id="OGM16105.1"/>
    </source>
</evidence>
<protein>
    <recommendedName>
        <fullName evidence="4">Glycosyltransferase RgtA/B/C/D-like domain-containing protein</fullName>
    </recommendedName>
</protein>
<keyword evidence="1" id="KW-0472">Membrane</keyword>
<evidence type="ECO:0008006" key="4">
    <source>
        <dbReference type="Google" id="ProtNLM"/>
    </source>
</evidence>
<keyword evidence="1" id="KW-0812">Transmembrane</keyword>
<feature type="transmembrane region" description="Helical" evidence="1">
    <location>
        <begin position="244"/>
        <end position="264"/>
    </location>
</feature>
<feature type="transmembrane region" description="Helical" evidence="1">
    <location>
        <begin position="333"/>
        <end position="355"/>
    </location>
</feature>
<reference evidence="2 3" key="1">
    <citation type="journal article" date="2016" name="Nat. Commun.">
        <title>Thousands of microbial genomes shed light on interconnected biogeochemical processes in an aquifer system.</title>
        <authorList>
            <person name="Anantharaman K."/>
            <person name="Brown C.T."/>
            <person name="Hug L.A."/>
            <person name="Sharon I."/>
            <person name="Castelle C.J."/>
            <person name="Probst A.J."/>
            <person name="Thomas B.C."/>
            <person name="Singh A."/>
            <person name="Wilkins M.J."/>
            <person name="Karaoz U."/>
            <person name="Brodie E.L."/>
            <person name="Williams K.H."/>
            <person name="Hubbard S.S."/>
            <person name="Banfield J.F."/>
        </authorList>
    </citation>
    <scope>NUCLEOTIDE SEQUENCE [LARGE SCALE GENOMIC DNA]</scope>
</reference>
<name>A0A1F7XPC5_9BACT</name>
<keyword evidence="1" id="KW-1133">Transmembrane helix</keyword>
<dbReference type="AlphaFoldDB" id="A0A1F7XPC5"/>
<accession>A0A1F7XPC5</accession>
<feature type="transmembrane region" description="Helical" evidence="1">
    <location>
        <begin position="209"/>
        <end position="224"/>
    </location>
</feature>